<dbReference type="EMBL" id="JACHJY010000006">
    <property type="protein sequence ID" value="MBB4983353.1"/>
    <property type="molecule type" value="Genomic_DNA"/>
</dbReference>
<dbReference type="InterPro" id="IPR045993">
    <property type="entry name" value="DUF5949"/>
</dbReference>
<gene>
    <name evidence="1" type="ORF">GGE06_004295</name>
</gene>
<evidence type="ECO:0000313" key="1">
    <source>
        <dbReference type="EMBL" id="MBB4983353.1"/>
    </source>
</evidence>
<keyword evidence="2" id="KW-1185">Reference proteome</keyword>
<reference evidence="1 2" key="1">
    <citation type="submission" date="2020-08" db="EMBL/GenBank/DDBJ databases">
        <title>Genomic Encyclopedia of Type Strains, Phase III (KMG-III): the genomes of soil and plant-associated and newly described type strains.</title>
        <authorList>
            <person name="Whitman W."/>
        </authorList>
    </citation>
    <scope>NUCLEOTIDE SEQUENCE [LARGE SCALE GENOMIC DNA]</scope>
    <source>
        <strain evidence="1 2">SFB5A</strain>
    </source>
</reference>
<evidence type="ECO:0000313" key="2">
    <source>
        <dbReference type="Proteomes" id="UP000582643"/>
    </source>
</evidence>
<dbReference type="RefSeq" id="WP_220378532.1">
    <property type="nucleotide sequence ID" value="NZ_JACHJY010000006.1"/>
</dbReference>
<proteinExistence type="predicted"/>
<organism evidence="1 2">
    <name type="scientific">Streptomyces nymphaeiformis</name>
    <dbReference type="NCBI Taxonomy" id="2663842"/>
    <lineage>
        <taxon>Bacteria</taxon>
        <taxon>Bacillati</taxon>
        <taxon>Actinomycetota</taxon>
        <taxon>Actinomycetes</taxon>
        <taxon>Kitasatosporales</taxon>
        <taxon>Streptomycetaceae</taxon>
        <taxon>Streptomyces</taxon>
    </lineage>
</organism>
<dbReference type="Pfam" id="PF19374">
    <property type="entry name" value="DUF5949"/>
    <property type="match status" value="1"/>
</dbReference>
<sequence>MTTSNVVSSARSASPLGTLTVIPWASEPSADSAGTPFLMAYSLGDGRDGPEAGQQAMRAALESMKLSVGDRLFDLEKDAGINATLLVEGGSAVLTLPFLKVQCPVPGEWQTAAREQGKVYFLCSVRPWSEGVPGQPVDEAMLRAFVSDEETLADCAHVLLPVRRIQG</sequence>
<protein>
    <submittedName>
        <fullName evidence="1">Uncharacterized protein</fullName>
    </submittedName>
</protein>
<dbReference type="Proteomes" id="UP000582643">
    <property type="component" value="Unassembled WGS sequence"/>
</dbReference>
<comment type="caution">
    <text evidence="1">The sequence shown here is derived from an EMBL/GenBank/DDBJ whole genome shotgun (WGS) entry which is preliminary data.</text>
</comment>
<accession>A0A7W7U1Y6</accession>
<dbReference type="AlphaFoldDB" id="A0A7W7U1Y6"/>
<name>A0A7W7U1Y6_9ACTN</name>